<proteinExistence type="predicted"/>
<name>B4Q8H4_DROSI</name>
<dbReference type="OMA" id="VAMFNSE"/>
<gene>
    <name evidence="2" type="primary">Dsim\GD22818</name>
    <name evidence="2" type="ORF">Dsim_GD22818</name>
</gene>
<dbReference type="AlphaFoldDB" id="B4Q8H4"/>
<dbReference type="HOGENOM" id="CLU_2529884_0_0_1"/>
<evidence type="ECO:0000313" key="2">
    <source>
        <dbReference type="EMBL" id="EDX03491.1"/>
    </source>
</evidence>
<dbReference type="EMBL" id="CM000361">
    <property type="protein sequence ID" value="EDX03491.1"/>
    <property type="molecule type" value="Genomic_DNA"/>
</dbReference>
<evidence type="ECO:0000313" key="3">
    <source>
        <dbReference type="Proteomes" id="UP000000304"/>
    </source>
</evidence>
<reference evidence="2 3" key="1">
    <citation type="journal article" date="2007" name="Nature">
        <title>Evolution of genes and genomes on the Drosophila phylogeny.</title>
        <authorList>
            <consortium name="Drosophila 12 Genomes Consortium"/>
            <person name="Clark A.G."/>
            <person name="Eisen M.B."/>
            <person name="Smith D.R."/>
            <person name="Bergman C.M."/>
            <person name="Oliver B."/>
            <person name="Markow T.A."/>
            <person name="Kaufman T.C."/>
            <person name="Kellis M."/>
            <person name="Gelbart W."/>
            <person name="Iyer V.N."/>
            <person name="Pollard D.A."/>
            <person name="Sackton T.B."/>
            <person name="Larracuente A.M."/>
            <person name="Singh N.D."/>
            <person name="Abad J.P."/>
            <person name="Abt D.N."/>
            <person name="Adryan B."/>
            <person name="Aguade M."/>
            <person name="Akashi H."/>
            <person name="Anderson W.W."/>
            <person name="Aquadro C.F."/>
            <person name="Ardell D.H."/>
            <person name="Arguello R."/>
            <person name="Artieri C.G."/>
            <person name="Barbash D.A."/>
            <person name="Barker D."/>
            <person name="Barsanti P."/>
            <person name="Batterham P."/>
            <person name="Batzoglou S."/>
            <person name="Begun D."/>
            <person name="Bhutkar A."/>
            <person name="Blanco E."/>
            <person name="Bosak S.A."/>
            <person name="Bradley R.K."/>
            <person name="Brand A.D."/>
            <person name="Brent M.R."/>
            <person name="Brooks A.N."/>
            <person name="Brown R.H."/>
            <person name="Butlin R.K."/>
            <person name="Caggese C."/>
            <person name="Calvi B.R."/>
            <person name="Bernardo de Carvalho A."/>
            <person name="Caspi A."/>
            <person name="Castrezana S."/>
            <person name="Celniker S.E."/>
            <person name="Chang J.L."/>
            <person name="Chapple C."/>
            <person name="Chatterji S."/>
            <person name="Chinwalla A."/>
            <person name="Civetta A."/>
            <person name="Clifton S.W."/>
            <person name="Comeron J.M."/>
            <person name="Costello J.C."/>
            <person name="Coyne J.A."/>
            <person name="Daub J."/>
            <person name="David R.G."/>
            <person name="Delcher A.L."/>
            <person name="Delehaunty K."/>
            <person name="Do C.B."/>
            <person name="Ebling H."/>
            <person name="Edwards K."/>
            <person name="Eickbush T."/>
            <person name="Evans J.D."/>
            <person name="Filipski A."/>
            <person name="Findeiss S."/>
            <person name="Freyhult E."/>
            <person name="Fulton L."/>
            <person name="Fulton R."/>
            <person name="Garcia A.C."/>
            <person name="Gardiner A."/>
            <person name="Garfield D.A."/>
            <person name="Garvin B.E."/>
            <person name="Gibson G."/>
            <person name="Gilbert D."/>
            <person name="Gnerre S."/>
            <person name="Godfrey J."/>
            <person name="Good R."/>
            <person name="Gotea V."/>
            <person name="Gravely B."/>
            <person name="Greenberg A.J."/>
            <person name="Griffiths-Jones S."/>
            <person name="Gross S."/>
            <person name="Guigo R."/>
            <person name="Gustafson E.A."/>
            <person name="Haerty W."/>
            <person name="Hahn M.W."/>
            <person name="Halligan D.L."/>
            <person name="Halpern A.L."/>
            <person name="Halter G.M."/>
            <person name="Han M.V."/>
            <person name="Heger A."/>
            <person name="Hillier L."/>
            <person name="Hinrichs A.S."/>
            <person name="Holmes I."/>
            <person name="Hoskins R.A."/>
            <person name="Hubisz M.J."/>
            <person name="Hultmark D."/>
            <person name="Huntley M.A."/>
            <person name="Jaffe D.B."/>
            <person name="Jagadeeshan S."/>
            <person name="Jeck W.R."/>
            <person name="Johnson J."/>
            <person name="Jones C.D."/>
            <person name="Jordan W.C."/>
            <person name="Karpen G.H."/>
            <person name="Kataoka E."/>
            <person name="Keightley P.D."/>
            <person name="Kheradpour P."/>
            <person name="Kirkness E.F."/>
            <person name="Koerich L.B."/>
            <person name="Kristiansen K."/>
            <person name="Kudrna D."/>
            <person name="Kulathinal R.J."/>
            <person name="Kumar S."/>
            <person name="Kwok R."/>
            <person name="Lander E."/>
            <person name="Langley C.H."/>
            <person name="Lapoint R."/>
            <person name="Lazzaro B.P."/>
            <person name="Lee S.J."/>
            <person name="Levesque L."/>
            <person name="Li R."/>
            <person name="Lin C.F."/>
            <person name="Lin M.F."/>
            <person name="Lindblad-Toh K."/>
            <person name="Llopart A."/>
            <person name="Long M."/>
            <person name="Low L."/>
            <person name="Lozovsky E."/>
            <person name="Lu J."/>
            <person name="Luo M."/>
            <person name="Machado C.A."/>
            <person name="Makalowski W."/>
            <person name="Marzo M."/>
            <person name="Matsuda M."/>
            <person name="Matzkin L."/>
            <person name="McAllister B."/>
            <person name="McBride C.S."/>
            <person name="McKernan B."/>
            <person name="McKernan K."/>
            <person name="Mendez-Lago M."/>
            <person name="Minx P."/>
            <person name="Mollenhauer M.U."/>
            <person name="Montooth K."/>
            <person name="Mount S.M."/>
            <person name="Mu X."/>
            <person name="Myers E."/>
            <person name="Negre B."/>
            <person name="Newfeld S."/>
            <person name="Nielsen R."/>
            <person name="Noor M.A."/>
            <person name="O'Grady P."/>
            <person name="Pachter L."/>
            <person name="Papaceit M."/>
            <person name="Parisi M.J."/>
            <person name="Parisi M."/>
            <person name="Parts L."/>
            <person name="Pedersen J.S."/>
            <person name="Pesole G."/>
            <person name="Phillippy A.M."/>
            <person name="Ponting C.P."/>
            <person name="Pop M."/>
            <person name="Porcelli D."/>
            <person name="Powell J.R."/>
            <person name="Prohaska S."/>
            <person name="Pruitt K."/>
            <person name="Puig M."/>
            <person name="Quesneville H."/>
            <person name="Ram K.R."/>
            <person name="Rand D."/>
            <person name="Rasmussen M.D."/>
            <person name="Reed L.K."/>
            <person name="Reenan R."/>
            <person name="Reily A."/>
            <person name="Remington K.A."/>
            <person name="Rieger T.T."/>
            <person name="Ritchie M.G."/>
            <person name="Robin C."/>
            <person name="Rogers Y.H."/>
            <person name="Rohde C."/>
            <person name="Rozas J."/>
            <person name="Rubenfield M.J."/>
            <person name="Ruiz A."/>
            <person name="Russo S."/>
            <person name="Salzberg S.L."/>
            <person name="Sanchez-Gracia A."/>
            <person name="Saranga D.J."/>
            <person name="Sato H."/>
            <person name="Schaeffer S.W."/>
            <person name="Schatz M.C."/>
            <person name="Schlenke T."/>
            <person name="Schwartz R."/>
            <person name="Segarra C."/>
            <person name="Singh R.S."/>
            <person name="Sirot L."/>
            <person name="Sirota M."/>
            <person name="Sisneros N.B."/>
            <person name="Smith C.D."/>
            <person name="Smith T.F."/>
            <person name="Spieth J."/>
            <person name="Stage D.E."/>
            <person name="Stark A."/>
            <person name="Stephan W."/>
            <person name="Strausberg R.L."/>
            <person name="Strempel S."/>
            <person name="Sturgill D."/>
            <person name="Sutton G."/>
            <person name="Sutton G.G."/>
            <person name="Tao W."/>
            <person name="Teichmann S."/>
            <person name="Tobari Y.N."/>
            <person name="Tomimura Y."/>
            <person name="Tsolas J.M."/>
            <person name="Valente V.L."/>
            <person name="Venter E."/>
            <person name="Venter J.C."/>
            <person name="Vicario S."/>
            <person name="Vieira F.G."/>
            <person name="Vilella A.J."/>
            <person name="Villasante A."/>
            <person name="Walenz B."/>
            <person name="Wang J."/>
            <person name="Wasserman M."/>
            <person name="Watts T."/>
            <person name="Wilson D."/>
            <person name="Wilson R.K."/>
            <person name="Wing R.A."/>
            <person name="Wolfner M.F."/>
            <person name="Wong A."/>
            <person name="Wong G.K."/>
            <person name="Wu C.I."/>
            <person name="Wu G."/>
            <person name="Yamamoto D."/>
            <person name="Yang H.P."/>
            <person name="Yang S.P."/>
            <person name="Yorke J.A."/>
            <person name="Yoshida K."/>
            <person name="Zdobnov E."/>
            <person name="Zhang P."/>
            <person name="Zhang Y."/>
            <person name="Zimin A.V."/>
            <person name="Baldwin J."/>
            <person name="Abdouelleil A."/>
            <person name="Abdulkadir J."/>
            <person name="Abebe A."/>
            <person name="Abera B."/>
            <person name="Abreu J."/>
            <person name="Acer S.C."/>
            <person name="Aftuck L."/>
            <person name="Alexander A."/>
            <person name="An P."/>
            <person name="Anderson E."/>
            <person name="Anderson S."/>
            <person name="Arachi H."/>
            <person name="Azer M."/>
            <person name="Bachantsang P."/>
            <person name="Barry A."/>
            <person name="Bayul T."/>
            <person name="Berlin A."/>
            <person name="Bessette D."/>
            <person name="Bloom T."/>
            <person name="Blye J."/>
            <person name="Boguslavskiy L."/>
            <person name="Bonnet C."/>
            <person name="Boukhgalter B."/>
            <person name="Bourzgui I."/>
            <person name="Brown A."/>
            <person name="Cahill P."/>
            <person name="Channer S."/>
            <person name="Cheshatsang Y."/>
            <person name="Chuda L."/>
            <person name="Citroen M."/>
            <person name="Collymore A."/>
            <person name="Cooke P."/>
            <person name="Costello M."/>
            <person name="D'Aco K."/>
            <person name="Daza R."/>
            <person name="De Haan G."/>
            <person name="DeGray S."/>
            <person name="DeMaso C."/>
            <person name="Dhargay N."/>
            <person name="Dooley K."/>
            <person name="Dooley E."/>
            <person name="Doricent M."/>
            <person name="Dorje P."/>
            <person name="Dorjee K."/>
            <person name="Dupes A."/>
            <person name="Elong R."/>
            <person name="Falk J."/>
            <person name="Farina A."/>
            <person name="Faro S."/>
            <person name="Ferguson D."/>
            <person name="Fisher S."/>
            <person name="Foley C.D."/>
            <person name="Franke A."/>
            <person name="Friedrich D."/>
            <person name="Gadbois L."/>
            <person name="Gearin G."/>
            <person name="Gearin C.R."/>
            <person name="Giannoukos G."/>
            <person name="Goode T."/>
            <person name="Graham J."/>
            <person name="Grandbois E."/>
            <person name="Grewal S."/>
            <person name="Gyaltsen K."/>
            <person name="Hafez N."/>
            <person name="Hagos B."/>
            <person name="Hall J."/>
            <person name="Henson C."/>
            <person name="Hollinger A."/>
            <person name="Honan T."/>
            <person name="Huard M.D."/>
            <person name="Hughes L."/>
            <person name="Hurhula B."/>
            <person name="Husby M.E."/>
            <person name="Kamat A."/>
            <person name="Kanga B."/>
            <person name="Kashin S."/>
            <person name="Khazanovich D."/>
            <person name="Kisner P."/>
            <person name="Lance K."/>
            <person name="Lara M."/>
            <person name="Lee W."/>
            <person name="Lennon N."/>
            <person name="Letendre F."/>
            <person name="LeVine R."/>
            <person name="Lipovsky A."/>
            <person name="Liu X."/>
            <person name="Liu J."/>
            <person name="Liu S."/>
            <person name="Lokyitsang T."/>
            <person name="Lokyitsang Y."/>
            <person name="Lubonja R."/>
            <person name="Lui A."/>
            <person name="MacDonald P."/>
            <person name="Magnisalis V."/>
            <person name="Maru K."/>
            <person name="Matthews C."/>
            <person name="McCusker W."/>
            <person name="McDonough S."/>
            <person name="Mehta T."/>
            <person name="Meldrim J."/>
            <person name="Meneus L."/>
            <person name="Mihai O."/>
            <person name="Mihalev A."/>
            <person name="Mihova T."/>
            <person name="Mittelman R."/>
            <person name="Mlenga V."/>
            <person name="Montmayeur A."/>
            <person name="Mulrain L."/>
            <person name="Navidi A."/>
            <person name="Naylor J."/>
            <person name="Negash T."/>
            <person name="Nguyen T."/>
            <person name="Nguyen N."/>
            <person name="Nicol R."/>
            <person name="Norbu C."/>
            <person name="Norbu N."/>
            <person name="Novod N."/>
            <person name="O'Neill B."/>
            <person name="Osman S."/>
            <person name="Markiewicz E."/>
            <person name="Oyono O.L."/>
            <person name="Patti C."/>
            <person name="Phunkhang P."/>
            <person name="Pierre F."/>
            <person name="Priest M."/>
            <person name="Raghuraman S."/>
            <person name="Rege F."/>
            <person name="Reyes R."/>
            <person name="Rise C."/>
            <person name="Rogov P."/>
            <person name="Ross K."/>
            <person name="Ryan E."/>
            <person name="Settipalli S."/>
            <person name="Shea T."/>
            <person name="Sherpa N."/>
            <person name="Shi L."/>
            <person name="Shih D."/>
            <person name="Sparrow T."/>
            <person name="Spaulding J."/>
            <person name="Stalker J."/>
            <person name="Stange-Thomann N."/>
            <person name="Stavropoulos S."/>
            <person name="Stone C."/>
            <person name="Strader C."/>
            <person name="Tesfaye S."/>
            <person name="Thomson T."/>
            <person name="Thoulutsang Y."/>
            <person name="Thoulutsang D."/>
            <person name="Topham K."/>
            <person name="Topping I."/>
            <person name="Tsamla T."/>
            <person name="Vassiliev H."/>
            <person name="Vo A."/>
            <person name="Wangchuk T."/>
            <person name="Wangdi T."/>
            <person name="Weiand M."/>
            <person name="Wilkinson J."/>
            <person name="Wilson A."/>
            <person name="Yadav S."/>
            <person name="Young G."/>
            <person name="Yu Q."/>
            <person name="Zembek L."/>
            <person name="Zhong D."/>
            <person name="Zimmer A."/>
            <person name="Zwirko Z."/>
            <person name="Jaffe D.B."/>
            <person name="Alvarez P."/>
            <person name="Brockman W."/>
            <person name="Butler J."/>
            <person name="Chin C."/>
            <person name="Gnerre S."/>
            <person name="Grabherr M."/>
            <person name="Kleber M."/>
            <person name="Mauceli E."/>
            <person name="MacCallum I."/>
        </authorList>
    </citation>
    <scope>NUCLEOTIDE SEQUENCE [LARGE SCALE GENOMIC DNA]</scope>
    <source>
        <strain evidence="3">white501</strain>
    </source>
</reference>
<accession>B4Q8H4</accession>
<evidence type="ECO:0000256" key="1">
    <source>
        <dbReference type="SAM" id="MobiDB-lite"/>
    </source>
</evidence>
<protein>
    <submittedName>
        <fullName evidence="2">GD22818</fullName>
    </submittedName>
</protein>
<feature type="compositionally biased region" description="Polar residues" evidence="1">
    <location>
        <begin position="9"/>
        <end position="20"/>
    </location>
</feature>
<keyword evidence="3" id="KW-1185">Reference proteome</keyword>
<dbReference type="Proteomes" id="UP000000304">
    <property type="component" value="Chromosome 2L"/>
</dbReference>
<sequence length="84" mass="9394">MKSQEAPVTASQGSRQQQDPGQNAYNTCLLIINPSWYPGIVVSWSAHSIVAMFNSEGNQRDNNQDSGFRGVSFPARLIQKQRRQ</sequence>
<feature type="region of interest" description="Disordered" evidence="1">
    <location>
        <begin position="1"/>
        <end position="20"/>
    </location>
</feature>
<organism evidence="2 3">
    <name type="scientific">Drosophila simulans</name>
    <name type="common">Fruit fly</name>
    <dbReference type="NCBI Taxonomy" id="7240"/>
    <lineage>
        <taxon>Eukaryota</taxon>
        <taxon>Metazoa</taxon>
        <taxon>Ecdysozoa</taxon>
        <taxon>Arthropoda</taxon>
        <taxon>Hexapoda</taxon>
        <taxon>Insecta</taxon>
        <taxon>Pterygota</taxon>
        <taxon>Neoptera</taxon>
        <taxon>Endopterygota</taxon>
        <taxon>Diptera</taxon>
        <taxon>Brachycera</taxon>
        <taxon>Muscomorpha</taxon>
        <taxon>Ephydroidea</taxon>
        <taxon>Drosophilidae</taxon>
        <taxon>Drosophila</taxon>
        <taxon>Sophophora</taxon>
    </lineage>
</organism>